<evidence type="ECO:0000256" key="4">
    <source>
        <dbReference type="ARBA" id="ARBA00017497"/>
    </source>
</evidence>
<evidence type="ECO:0000256" key="5">
    <source>
        <dbReference type="ARBA" id="ARBA00022603"/>
    </source>
</evidence>
<organism evidence="11 12">
    <name type="scientific">Ustilago bromivora</name>
    <dbReference type="NCBI Taxonomy" id="307758"/>
    <lineage>
        <taxon>Eukaryota</taxon>
        <taxon>Fungi</taxon>
        <taxon>Dikarya</taxon>
        <taxon>Basidiomycota</taxon>
        <taxon>Ustilaginomycotina</taxon>
        <taxon>Ustilaginomycetes</taxon>
        <taxon>Ustilaginales</taxon>
        <taxon>Ustilaginaceae</taxon>
        <taxon>Ustilago</taxon>
    </lineage>
</organism>
<evidence type="ECO:0000256" key="9">
    <source>
        <dbReference type="ARBA" id="ARBA00032526"/>
    </source>
</evidence>
<dbReference type="PANTHER" id="PTHR13600">
    <property type="entry name" value="LEUCINE CARBOXYL METHYLTRANSFERASE"/>
    <property type="match status" value="1"/>
</dbReference>
<keyword evidence="7" id="KW-0949">S-adenosyl-L-methionine</keyword>
<proteinExistence type="inferred from homology"/>
<feature type="region of interest" description="Disordered" evidence="10">
    <location>
        <begin position="162"/>
        <end position="189"/>
    </location>
</feature>
<dbReference type="EMBL" id="LT558135">
    <property type="protein sequence ID" value="SAM85813.1"/>
    <property type="molecule type" value="Genomic_DNA"/>
</dbReference>
<reference evidence="12" key="1">
    <citation type="submission" date="2016-04" db="EMBL/GenBank/DDBJ databases">
        <authorList>
            <person name="Guldener U."/>
            <person name="Guldener U."/>
        </authorList>
    </citation>
    <scope>NUCLEOTIDE SEQUENCE [LARGE SCALE GENOMIC DNA]</scope>
    <source>
        <strain evidence="12">UB2112</strain>
    </source>
</reference>
<dbReference type="InterPro" id="IPR029063">
    <property type="entry name" value="SAM-dependent_MTases_sf"/>
</dbReference>
<name>A0A1K0GCM3_9BASI</name>
<dbReference type="OrthoDB" id="203237at2759"/>
<evidence type="ECO:0000256" key="6">
    <source>
        <dbReference type="ARBA" id="ARBA00022679"/>
    </source>
</evidence>
<feature type="region of interest" description="Disordered" evidence="10">
    <location>
        <begin position="1"/>
        <end position="70"/>
    </location>
</feature>
<gene>
    <name evidence="11" type="ORF">UBRO_07155</name>
</gene>
<protein>
    <recommendedName>
        <fullName evidence="4">Leucine carboxyl methyltransferase 1</fullName>
        <ecNumber evidence="3">2.1.1.233</ecNumber>
    </recommendedName>
    <alternativeName>
        <fullName evidence="8">Protein phosphatase methyltransferase 1</fullName>
    </alternativeName>
    <alternativeName>
        <fullName evidence="9">[Phosphatase 2A protein]-leucine-carboxy methyltransferase 1</fullName>
    </alternativeName>
</protein>
<evidence type="ECO:0000256" key="3">
    <source>
        <dbReference type="ARBA" id="ARBA00012834"/>
    </source>
</evidence>
<evidence type="ECO:0000256" key="2">
    <source>
        <dbReference type="ARBA" id="ARBA00010703"/>
    </source>
</evidence>
<evidence type="ECO:0000256" key="1">
    <source>
        <dbReference type="ARBA" id="ARBA00000724"/>
    </source>
</evidence>
<dbReference type="GO" id="GO:0032259">
    <property type="term" value="P:methylation"/>
    <property type="evidence" value="ECO:0007669"/>
    <property type="project" value="UniProtKB-KW"/>
</dbReference>
<dbReference type="InterPro" id="IPR007213">
    <property type="entry name" value="Ppm1/Ppm2/Tcmp"/>
</dbReference>
<dbReference type="Pfam" id="PF04072">
    <property type="entry name" value="LCM"/>
    <property type="match status" value="1"/>
</dbReference>
<evidence type="ECO:0000256" key="10">
    <source>
        <dbReference type="SAM" id="MobiDB-lite"/>
    </source>
</evidence>
<accession>A0A1K0GCM3</accession>
<sequence>MQRNAPLRDPYAPEEEEQPYSGAGGPLPRLPRSGPAPPLRHPTEALTSSSFRSLPSHDPVPGSSRPNVSLGALRSSISRQDPNGAASADPSAAPRSLGLYLGLPRNRMAARSGNNDALSGVSANVPIAANQADEAVRNTDSDALLSRLSALKLGYLPPEPYTQEFSTSSHSDYGAPLSRSDQSNTPARRSPLINIGTYLRCTTIDSEVEAFLKQRDTPKQIISIGAGSDSRYWRIMTNPDLSRHLGHYLEIDFDENTSHKLTRILRSPILRSSLDSDSLVHGVPLNNLSPNAATQQDNKARPRRMQVLRSSKYSLLTADLRNLHPDTPSEQRIDPDLLFGSHSTALQPGLPTLILFECVLAYITPNKADWLVELLGKRFANITAVSYDIALAGDAEVQHGISAAFGQGTATSASSDVPPSRFGRVMLQNLEIRKLSLPGAKAYPTIGAQSQRFTRAWSSTSSSQVEACGRSLFSIWSALDAEQKNRLSRLEGLDEVEEIDMLLKHYCIVKAQRTS</sequence>
<dbReference type="PANTHER" id="PTHR13600:SF21">
    <property type="entry name" value="LEUCINE CARBOXYL METHYLTRANSFERASE 1"/>
    <property type="match status" value="1"/>
</dbReference>
<comment type="similarity">
    <text evidence="2">Belongs to the methyltransferase superfamily. LCMT family.</text>
</comment>
<comment type="catalytic activity">
    <reaction evidence="1">
        <text>[phosphatase 2A protein]-C-terminal L-leucine + S-adenosyl-L-methionine = [phosphatase 2A protein]-C-terminal L-leucine methyl ester + S-adenosyl-L-homocysteine</text>
        <dbReference type="Rhea" id="RHEA:48544"/>
        <dbReference type="Rhea" id="RHEA-COMP:12134"/>
        <dbReference type="Rhea" id="RHEA-COMP:12135"/>
        <dbReference type="ChEBI" id="CHEBI:57856"/>
        <dbReference type="ChEBI" id="CHEBI:59789"/>
        <dbReference type="ChEBI" id="CHEBI:90516"/>
        <dbReference type="ChEBI" id="CHEBI:90517"/>
        <dbReference type="EC" id="2.1.1.233"/>
    </reaction>
</comment>
<evidence type="ECO:0000256" key="8">
    <source>
        <dbReference type="ARBA" id="ARBA00029681"/>
    </source>
</evidence>
<dbReference type="SUPFAM" id="SSF53335">
    <property type="entry name" value="S-adenosyl-L-methionine-dependent methyltransferases"/>
    <property type="match status" value="1"/>
</dbReference>
<dbReference type="GO" id="GO:0018423">
    <property type="term" value="F:protein C-terminal leucine carboxyl O-methyltransferase activity"/>
    <property type="evidence" value="ECO:0007669"/>
    <property type="project" value="UniProtKB-EC"/>
</dbReference>
<keyword evidence="6 11" id="KW-0808">Transferase</keyword>
<dbReference type="AlphaFoldDB" id="A0A1K0GCM3"/>
<dbReference type="Gene3D" id="3.40.50.150">
    <property type="entry name" value="Vaccinia Virus protein VP39"/>
    <property type="match status" value="1"/>
</dbReference>
<dbReference type="InterPro" id="IPR016651">
    <property type="entry name" value="LCMT1"/>
</dbReference>
<dbReference type="EC" id="2.1.1.233" evidence="3"/>
<keyword evidence="5 11" id="KW-0489">Methyltransferase</keyword>
<evidence type="ECO:0000256" key="7">
    <source>
        <dbReference type="ARBA" id="ARBA00022691"/>
    </source>
</evidence>
<dbReference type="Proteomes" id="UP000179920">
    <property type="component" value="Chromosome XIX"/>
</dbReference>
<evidence type="ECO:0000313" key="11">
    <source>
        <dbReference type="EMBL" id="SAM85813.1"/>
    </source>
</evidence>
<evidence type="ECO:0000313" key="12">
    <source>
        <dbReference type="Proteomes" id="UP000179920"/>
    </source>
</evidence>